<dbReference type="GO" id="GO:0061630">
    <property type="term" value="F:ubiquitin protein ligase activity"/>
    <property type="evidence" value="ECO:0000318"/>
    <property type="project" value="GO_Central"/>
</dbReference>
<dbReference type="STRING" id="684364.F4NRC4"/>
<evidence type="ECO:0008006" key="12">
    <source>
        <dbReference type="Google" id="ProtNLM"/>
    </source>
</evidence>
<dbReference type="Pfam" id="PF17123">
    <property type="entry name" value="zf-RING_11"/>
    <property type="match status" value="1"/>
</dbReference>
<dbReference type="Pfam" id="PF00498">
    <property type="entry name" value="FHA"/>
    <property type="match status" value="1"/>
</dbReference>
<evidence type="ECO:0000313" key="11">
    <source>
        <dbReference type="Proteomes" id="UP000007241"/>
    </source>
</evidence>
<dbReference type="GO" id="GO:0000151">
    <property type="term" value="C:ubiquitin ligase complex"/>
    <property type="evidence" value="ECO:0000318"/>
    <property type="project" value="GO_Central"/>
</dbReference>
<keyword evidence="4" id="KW-0833">Ubl conjugation pathway</keyword>
<keyword evidence="2" id="KW-0479">Metal-binding</keyword>
<dbReference type="InterPro" id="IPR000253">
    <property type="entry name" value="FHA_dom"/>
</dbReference>
<dbReference type="PROSITE" id="PS50089">
    <property type="entry name" value="ZF_RING_2"/>
    <property type="match status" value="1"/>
</dbReference>
<feature type="region of interest" description="Disordered" evidence="7">
    <location>
        <begin position="721"/>
        <end position="740"/>
    </location>
</feature>
<proteinExistence type="predicted"/>
<dbReference type="GO" id="GO:0005829">
    <property type="term" value="C:cytosol"/>
    <property type="evidence" value="ECO:0000318"/>
    <property type="project" value="GO_Central"/>
</dbReference>
<evidence type="ECO:0000256" key="5">
    <source>
        <dbReference type="ARBA" id="ARBA00022833"/>
    </source>
</evidence>
<dbReference type="InterPro" id="IPR001841">
    <property type="entry name" value="Znf_RING"/>
</dbReference>
<evidence type="ECO:0000259" key="9">
    <source>
        <dbReference type="PROSITE" id="PS50089"/>
    </source>
</evidence>
<dbReference type="PANTHER" id="PTHR15067">
    <property type="entry name" value="E3 UBIQUITIN-PROTEIN LIGASE RNF8"/>
    <property type="match status" value="1"/>
</dbReference>
<feature type="region of interest" description="Disordered" evidence="7">
    <location>
        <begin position="511"/>
        <end position="644"/>
    </location>
</feature>
<dbReference type="GeneID" id="18240248"/>
<evidence type="ECO:0000256" key="4">
    <source>
        <dbReference type="ARBA" id="ARBA00022786"/>
    </source>
</evidence>
<feature type="compositionally biased region" description="Polar residues" evidence="7">
    <location>
        <begin position="84"/>
        <end position="103"/>
    </location>
</feature>
<protein>
    <recommendedName>
        <fullName evidence="12">FHA domain-containing protein</fullName>
    </recommendedName>
</protein>
<dbReference type="Proteomes" id="UP000007241">
    <property type="component" value="Unassembled WGS sequence"/>
</dbReference>
<name>F4NRC4_BATDJ</name>
<evidence type="ECO:0000259" key="8">
    <source>
        <dbReference type="PROSITE" id="PS50006"/>
    </source>
</evidence>
<dbReference type="SUPFAM" id="SSF57850">
    <property type="entry name" value="RING/U-box"/>
    <property type="match status" value="1"/>
</dbReference>
<accession>F4NRC4</accession>
<keyword evidence="11" id="KW-1185">Reference proteome</keyword>
<sequence length="787" mass="84997">MTEKANFQKVTADGQSQDNQANVFLDHSTSSHCNNDESLGEHLQTSKNQNNMTQQGYGPHNQSDLIVITDVSDTELNSGREQESTSMLLNRANQEDSTNQSPAGSIAEKKSVCSDIHPAQQAQTEIGQSGSAVTDGCLRFRLIPVSDTPGRPVVGDVLERSVKEGVTLRIGRQVVRDGQPIATNSRGNRAPTDSDIWFISKVVSRIHAEMWVKDTQLYIKDIGSSSGTFLNKMRLSPSGKESRPYPMKEGDVLQFGVDFKGKIEDVYKCVMLKVGFFGQSWASQRQKENPARFTQALKALLSATNPYATKSSKEDDDNSPAECCICIGAIAPFQAIFIAPCSHCYHYKCVATLLPQSAMFQCPLCRQVANLTASVSSESLQEKLVVYDAQQIVVGQKDFSGHTASHGSGGDYEIDAEAHTDGHAADTSGLNTRSTNVSTGFFSSLRRKSGNEASAGAPDLNSSGSAIVGTSLALSAPNPNIQTTSIASNSGSGSNRRRSFTAKAEHLFESLKLGGRKTSGDPPSRIQVGEHSAGRSNLENGSISPRLDEEESSETQQRGSPANAVAPERKGRKRTLSMKIGQFLLKTSGNSTNGGEEPRSATTPHSQFSHNIPLPRSSMSTNQPENGLRESSGEHQNSICASGERKQLENASQSLTNTQNLPPLPNANIPIGNEQISISINLQAPKDENSVEISVQENITTLQESEEETLVMKRNRTYGTRSGDGLFMDGGEGTGPQSSRIPRIQHNDMAVLVQHAEEVETSDHPTASTSQLVDNQALQLIDTRLFI</sequence>
<dbReference type="Gene3D" id="3.30.40.10">
    <property type="entry name" value="Zinc/RING finger domain, C3HC4 (zinc finger)"/>
    <property type="match status" value="1"/>
</dbReference>
<feature type="domain" description="RING-type" evidence="9">
    <location>
        <begin position="323"/>
        <end position="366"/>
    </location>
</feature>
<gene>
    <name evidence="10" type="ORF">BATDEDRAFT_33868</name>
</gene>
<keyword evidence="3 6" id="KW-0863">Zinc-finger</keyword>
<reference evidence="10 11" key="1">
    <citation type="submission" date="2009-12" db="EMBL/GenBank/DDBJ databases">
        <title>The draft genome of Batrachochytrium dendrobatidis.</title>
        <authorList>
            <consortium name="US DOE Joint Genome Institute (JGI-PGF)"/>
            <person name="Kuo A."/>
            <person name="Salamov A."/>
            <person name="Schmutz J."/>
            <person name="Lucas S."/>
            <person name="Pitluck S."/>
            <person name="Rosenblum E."/>
            <person name="Stajich J."/>
            <person name="Eisen M."/>
            <person name="Grigoriev I.V."/>
        </authorList>
    </citation>
    <scope>NUCLEOTIDE SEQUENCE [LARGE SCALE GENOMIC DNA]</scope>
    <source>
        <strain evidence="11">JAM81 / FGSC 10211</strain>
    </source>
</reference>
<dbReference type="SMART" id="SM00184">
    <property type="entry name" value="RING"/>
    <property type="match status" value="1"/>
</dbReference>
<dbReference type="GO" id="GO:0016567">
    <property type="term" value="P:protein ubiquitination"/>
    <property type="evidence" value="ECO:0000318"/>
    <property type="project" value="GO_Central"/>
</dbReference>
<dbReference type="InterPro" id="IPR013083">
    <property type="entry name" value="Znf_RING/FYVE/PHD"/>
</dbReference>
<organism evidence="10 11">
    <name type="scientific">Batrachochytrium dendrobatidis (strain JAM81 / FGSC 10211)</name>
    <name type="common">Frog chytrid fungus</name>
    <dbReference type="NCBI Taxonomy" id="684364"/>
    <lineage>
        <taxon>Eukaryota</taxon>
        <taxon>Fungi</taxon>
        <taxon>Fungi incertae sedis</taxon>
        <taxon>Chytridiomycota</taxon>
        <taxon>Chytridiomycota incertae sedis</taxon>
        <taxon>Chytridiomycetes</taxon>
        <taxon>Rhizophydiales</taxon>
        <taxon>Rhizophydiales incertae sedis</taxon>
        <taxon>Batrachochytrium</taxon>
    </lineage>
</organism>
<evidence type="ECO:0000256" key="7">
    <source>
        <dbReference type="SAM" id="MobiDB-lite"/>
    </source>
</evidence>
<feature type="domain" description="FHA" evidence="8">
    <location>
        <begin position="168"/>
        <end position="235"/>
    </location>
</feature>
<dbReference type="HOGENOM" id="CLU_356364_0_0_1"/>
<feature type="compositionally biased region" description="Polar residues" evidence="7">
    <location>
        <begin position="585"/>
        <end position="610"/>
    </location>
</feature>
<dbReference type="RefSeq" id="XP_006675677.1">
    <property type="nucleotide sequence ID" value="XM_006675614.1"/>
</dbReference>
<dbReference type="PROSITE" id="PS50006">
    <property type="entry name" value="FHA_DOMAIN"/>
    <property type="match status" value="1"/>
</dbReference>
<dbReference type="GO" id="GO:0032153">
    <property type="term" value="C:cell division site"/>
    <property type="evidence" value="ECO:0000318"/>
    <property type="project" value="GO_Central"/>
</dbReference>
<dbReference type="OrthoDB" id="687730at2759"/>
<evidence type="ECO:0000256" key="1">
    <source>
        <dbReference type="ARBA" id="ARBA00022679"/>
    </source>
</evidence>
<dbReference type="GO" id="GO:0006511">
    <property type="term" value="P:ubiquitin-dependent protein catabolic process"/>
    <property type="evidence" value="ECO:0000318"/>
    <property type="project" value="GO_Central"/>
</dbReference>
<dbReference type="EMBL" id="GL882879">
    <property type="protein sequence ID" value="EGF82928.1"/>
    <property type="molecule type" value="Genomic_DNA"/>
</dbReference>
<feature type="compositionally biased region" description="Polar residues" evidence="7">
    <location>
        <begin position="534"/>
        <end position="543"/>
    </location>
</feature>
<dbReference type="Gene3D" id="2.60.200.20">
    <property type="match status" value="1"/>
</dbReference>
<dbReference type="SUPFAM" id="SSF49879">
    <property type="entry name" value="SMAD/FHA domain"/>
    <property type="match status" value="1"/>
</dbReference>
<dbReference type="SMART" id="SM00240">
    <property type="entry name" value="FHA"/>
    <property type="match status" value="1"/>
</dbReference>
<evidence type="ECO:0000256" key="2">
    <source>
        <dbReference type="ARBA" id="ARBA00022723"/>
    </source>
</evidence>
<dbReference type="InterPro" id="IPR008984">
    <property type="entry name" value="SMAD_FHA_dom_sf"/>
</dbReference>
<evidence type="ECO:0000256" key="6">
    <source>
        <dbReference type="PROSITE-ProRule" id="PRU00175"/>
    </source>
</evidence>
<evidence type="ECO:0000256" key="3">
    <source>
        <dbReference type="ARBA" id="ARBA00022771"/>
    </source>
</evidence>
<keyword evidence="1" id="KW-0808">Transferase</keyword>
<feature type="region of interest" description="Disordered" evidence="7">
    <location>
        <begin position="475"/>
        <end position="499"/>
    </location>
</feature>
<keyword evidence="5" id="KW-0862">Zinc</keyword>
<dbReference type="GO" id="GO:0008270">
    <property type="term" value="F:zinc ion binding"/>
    <property type="evidence" value="ECO:0007669"/>
    <property type="project" value="UniProtKB-KW"/>
</dbReference>
<dbReference type="AlphaFoldDB" id="F4NRC4"/>
<dbReference type="FunFam" id="2.60.200.20:FF:000134">
    <property type="entry name" value="E3 ubiquitin-protein ligase CHFR-like Protein"/>
    <property type="match status" value="1"/>
</dbReference>
<dbReference type="PANTHER" id="PTHR15067:SF7">
    <property type="entry name" value="E3 UBIQUITIN-PROTEIN LIGASE DMA1-RELATED"/>
    <property type="match status" value="1"/>
</dbReference>
<evidence type="ECO:0000313" key="10">
    <source>
        <dbReference type="EMBL" id="EGF82928.1"/>
    </source>
</evidence>
<feature type="compositionally biased region" description="Polar residues" evidence="7">
    <location>
        <begin position="477"/>
        <end position="487"/>
    </location>
</feature>
<dbReference type="InParanoid" id="F4NRC4"/>
<feature type="region of interest" description="Disordered" evidence="7">
    <location>
        <begin position="75"/>
        <end position="112"/>
    </location>
</feature>